<name>A0ACC2KH81_PERAE</name>
<dbReference type="Proteomes" id="UP001234297">
    <property type="component" value="Chromosome 9"/>
</dbReference>
<keyword evidence="2" id="KW-1185">Reference proteome</keyword>
<organism evidence="1 2">
    <name type="scientific">Persea americana</name>
    <name type="common">Avocado</name>
    <dbReference type="NCBI Taxonomy" id="3435"/>
    <lineage>
        <taxon>Eukaryota</taxon>
        <taxon>Viridiplantae</taxon>
        <taxon>Streptophyta</taxon>
        <taxon>Embryophyta</taxon>
        <taxon>Tracheophyta</taxon>
        <taxon>Spermatophyta</taxon>
        <taxon>Magnoliopsida</taxon>
        <taxon>Magnoliidae</taxon>
        <taxon>Laurales</taxon>
        <taxon>Lauraceae</taxon>
        <taxon>Persea</taxon>
    </lineage>
</organism>
<sequence length="173" mass="19563">MSSKVIPPRKRTVTRRAPSTDLGKPSDGAPDSLRALLHTMVLQEHQMMEALQRMAPQQPEHVLRSTPQLRPAPQQSPFVLLQPLHSFSLDDTQLLDHNLPHLLLCSPLRLFRHRLLYSFSCSHLRLRSPSQLYGSIHSQEIRSCSNDYACLVRHPSISSNKDLITSSECDSAL</sequence>
<comment type="caution">
    <text evidence="1">The sequence shown here is derived from an EMBL/GenBank/DDBJ whole genome shotgun (WGS) entry which is preliminary data.</text>
</comment>
<evidence type="ECO:0000313" key="2">
    <source>
        <dbReference type="Proteomes" id="UP001234297"/>
    </source>
</evidence>
<reference evidence="1 2" key="1">
    <citation type="journal article" date="2022" name="Hortic Res">
        <title>A haplotype resolved chromosomal level avocado genome allows analysis of novel avocado genes.</title>
        <authorList>
            <person name="Nath O."/>
            <person name="Fletcher S.J."/>
            <person name="Hayward A."/>
            <person name="Shaw L.M."/>
            <person name="Masouleh A.K."/>
            <person name="Furtado A."/>
            <person name="Henry R.J."/>
            <person name="Mitter N."/>
        </authorList>
    </citation>
    <scope>NUCLEOTIDE SEQUENCE [LARGE SCALE GENOMIC DNA]</scope>
    <source>
        <strain evidence="2">cv. Hass</strain>
    </source>
</reference>
<accession>A0ACC2KH81</accession>
<evidence type="ECO:0000313" key="1">
    <source>
        <dbReference type="EMBL" id="KAJ8620320.1"/>
    </source>
</evidence>
<gene>
    <name evidence="1" type="ORF">MRB53_028849</name>
</gene>
<protein>
    <submittedName>
        <fullName evidence="1">Uncharacterized protein</fullName>
    </submittedName>
</protein>
<dbReference type="EMBL" id="CM056817">
    <property type="protein sequence ID" value="KAJ8620320.1"/>
    <property type="molecule type" value="Genomic_DNA"/>
</dbReference>
<proteinExistence type="predicted"/>